<proteinExistence type="predicted"/>
<dbReference type="PANTHER" id="PTHR39328:SF1">
    <property type="entry name" value="BLL2871 PROTEIN"/>
    <property type="match status" value="1"/>
</dbReference>
<gene>
    <name evidence="1" type="ORF">RY831_16620</name>
</gene>
<reference evidence="1 2" key="1">
    <citation type="submission" date="2023-10" db="EMBL/GenBank/DDBJ databases">
        <title>Noviherbaspirillum sp. CPCC 100848 genome assembly.</title>
        <authorList>
            <person name="Li X.Y."/>
            <person name="Fang X.M."/>
        </authorList>
    </citation>
    <scope>NUCLEOTIDE SEQUENCE [LARGE SCALE GENOMIC DNA]</scope>
    <source>
        <strain evidence="1 2">CPCC 100848</strain>
    </source>
</reference>
<dbReference type="Proteomes" id="UP001352263">
    <property type="component" value="Unassembled WGS sequence"/>
</dbReference>
<organism evidence="1 2">
    <name type="scientific">Noviherbaspirillum album</name>
    <dbReference type="NCBI Taxonomy" id="3080276"/>
    <lineage>
        <taxon>Bacteria</taxon>
        <taxon>Pseudomonadati</taxon>
        <taxon>Pseudomonadota</taxon>
        <taxon>Betaproteobacteria</taxon>
        <taxon>Burkholderiales</taxon>
        <taxon>Oxalobacteraceae</taxon>
        <taxon>Noviherbaspirillum</taxon>
    </lineage>
</organism>
<comment type="caution">
    <text evidence="1">The sequence shown here is derived from an EMBL/GenBank/DDBJ whole genome shotgun (WGS) entry which is preliminary data.</text>
</comment>
<dbReference type="SUPFAM" id="SSF56235">
    <property type="entry name" value="N-terminal nucleophile aminohydrolases (Ntn hydrolases)"/>
    <property type="match status" value="1"/>
</dbReference>
<dbReference type="Pfam" id="PF06267">
    <property type="entry name" value="DUF1028"/>
    <property type="match status" value="1"/>
</dbReference>
<evidence type="ECO:0000313" key="1">
    <source>
        <dbReference type="EMBL" id="MEC4720790.1"/>
    </source>
</evidence>
<accession>A0ABU6JBU1</accession>
<sequence>MTFSIVAYCQRTGQVGVAAATAVQAVGKLACHAVANVGAIASQALTNPYLAYDGLRLLERGISAEEALELVLKTDAQADKRQVGVVDNHGRTAAWTGSEAIPWAGHIGGRHCSIQGNRLAGPQVLDRALQSMLATEHLDLAERLTLALLAGDEAGGDTKGERSVNVLVFSTEEYALCDIRIDDHGAPMEELRRLFRVYQEKILPNVLGLPKRADIPRPSVQQGSRH</sequence>
<dbReference type="InterPro" id="IPR010430">
    <property type="entry name" value="DUF1028"/>
</dbReference>
<dbReference type="InterPro" id="IPR029055">
    <property type="entry name" value="Ntn_hydrolases_N"/>
</dbReference>
<keyword evidence="2" id="KW-1185">Reference proteome</keyword>
<dbReference type="Gene3D" id="3.60.20.10">
    <property type="entry name" value="Glutamine Phosphoribosylpyrophosphate, subunit 1, domain 1"/>
    <property type="match status" value="1"/>
</dbReference>
<name>A0ABU6JBU1_9BURK</name>
<dbReference type="EMBL" id="JAWIIV010000013">
    <property type="protein sequence ID" value="MEC4720790.1"/>
    <property type="molecule type" value="Genomic_DNA"/>
</dbReference>
<evidence type="ECO:0000313" key="2">
    <source>
        <dbReference type="Proteomes" id="UP001352263"/>
    </source>
</evidence>
<protein>
    <submittedName>
        <fullName evidence="1">DUF1028 domain-containing protein</fullName>
    </submittedName>
</protein>
<dbReference type="PANTHER" id="PTHR39328">
    <property type="entry name" value="BLL2871 PROTEIN"/>
    <property type="match status" value="1"/>
</dbReference>